<name>A0A915ZAA0_9GLOM</name>
<organism evidence="1 2">
    <name type="scientific">Rhizophagus irregularis</name>
    <dbReference type="NCBI Taxonomy" id="588596"/>
    <lineage>
        <taxon>Eukaryota</taxon>
        <taxon>Fungi</taxon>
        <taxon>Fungi incertae sedis</taxon>
        <taxon>Mucoromycota</taxon>
        <taxon>Glomeromycotina</taxon>
        <taxon>Glomeromycetes</taxon>
        <taxon>Glomerales</taxon>
        <taxon>Glomeraceae</taxon>
        <taxon>Rhizophagus</taxon>
    </lineage>
</organism>
<dbReference type="AlphaFoldDB" id="A0A915ZAA0"/>
<dbReference type="EMBL" id="CAGKOT010000024">
    <property type="protein sequence ID" value="CAB5368058.1"/>
    <property type="molecule type" value="Genomic_DNA"/>
</dbReference>
<gene>
    <name evidence="1" type="ORF">CHRIB12_LOCUS11561</name>
</gene>
<dbReference type="Proteomes" id="UP000684084">
    <property type="component" value="Unassembled WGS sequence"/>
</dbReference>
<accession>A0A915ZAA0</accession>
<evidence type="ECO:0000313" key="2">
    <source>
        <dbReference type="Proteomes" id="UP000684084"/>
    </source>
</evidence>
<comment type="caution">
    <text evidence="1">The sequence shown here is derived from an EMBL/GenBank/DDBJ whole genome shotgun (WGS) entry which is preliminary data.</text>
</comment>
<protein>
    <submittedName>
        <fullName evidence="1">Uncharacterized protein</fullName>
    </submittedName>
</protein>
<evidence type="ECO:0000313" key="1">
    <source>
        <dbReference type="EMBL" id="CAB5368058.1"/>
    </source>
</evidence>
<dbReference type="OrthoDB" id="2448632at2759"/>
<proteinExistence type="predicted"/>
<sequence length="156" mass="18159">MQSKLLKFILNVPLFKVHRATLPISLIPLKYNLLIKVACRKLEGLAKIYRFNLSNAAEQFYQAQEEISPEMVKNIIEIVFNELEEEAFLEESESAKLPNPAERLHTDEVNLNLNISDMVDFRSQIFHSNVLMKERNTVMNLDIRICIQSFMFKDGK</sequence>
<reference evidence="1" key="1">
    <citation type="submission" date="2020-05" db="EMBL/GenBank/DDBJ databases">
        <authorList>
            <person name="Rincon C."/>
            <person name="Sanders R I."/>
            <person name="Robbins C."/>
            <person name="Chaturvedi A."/>
        </authorList>
    </citation>
    <scope>NUCLEOTIDE SEQUENCE</scope>
    <source>
        <strain evidence="1">CHB12</strain>
    </source>
</reference>